<dbReference type="Pfam" id="PF04264">
    <property type="entry name" value="YceI"/>
    <property type="match status" value="1"/>
</dbReference>
<dbReference type="AlphaFoldDB" id="A0A8J6TU39"/>
<name>A0A8J6TU39_9FLAO</name>
<dbReference type="InterPro" id="IPR036761">
    <property type="entry name" value="TTHA0802/YceI-like_sf"/>
</dbReference>
<dbReference type="PANTHER" id="PTHR34406">
    <property type="entry name" value="PROTEIN YCEI"/>
    <property type="match status" value="1"/>
</dbReference>
<dbReference type="Proteomes" id="UP000652681">
    <property type="component" value="Unassembled WGS sequence"/>
</dbReference>
<dbReference type="EMBL" id="JACVEL010000018">
    <property type="protein sequence ID" value="MBC9813884.1"/>
    <property type="molecule type" value="Genomic_DNA"/>
</dbReference>
<keyword evidence="2" id="KW-0472">Membrane</keyword>
<dbReference type="RefSeq" id="WP_163490361.1">
    <property type="nucleotide sequence ID" value="NZ_JACVEL010000018.1"/>
</dbReference>
<evidence type="ECO:0000259" key="3">
    <source>
        <dbReference type="SMART" id="SM00867"/>
    </source>
</evidence>
<keyword evidence="2" id="KW-1133">Transmembrane helix</keyword>
<feature type="transmembrane region" description="Helical" evidence="2">
    <location>
        <begin position="272"/>
        <end position="292"/>
    </location>
</feature>
<sequence length="508" mass="54647">MNYDTIFPLTTIVLLLAGLVSLYRYSSSLQPLLNFLFLLLSTRLLQSGISPEESNAWMTGIIGLVAGLNLAVATLVKTKWIRWAAPVVSILILPFIGKNDLLFGDYALNLADAKVTGVIALGFLIGSIAYLLKLALKRFFPSDEQESIQLTAQIALSGLFIIPATFFASWYGLVFLTLGYFLYNAYSEKKNDLLLISLLTVAATSGITAKYGVEGIDLSVGKITAGLIVGAGAYMLAVLATKTTHKLMGYVFVLLSVVLLSLVTLLNNVHPAYGGTESLLAAFFGVAVINLFNGRHEAANILFPALVAIGLFLPSDPFSETAGETTSVATEQQTTSEEPVAEPKGMDASKLSGNYTIVSETAVISFQLGQKGGITKGAIKEFEGTVDFGTSVNSAKFNVKLPTKKLTTFNTMRDESIMGGAYLNAAKFPVMSFSSSGMEPKEDGYLLKGNFTLLGKTNPEDVFIKYLGEKDGKQQFIGKASIDRTKYGMPSSPQEGNVVDFTFTIELK</sequence>
<dbReference type="SMART" id="SM00867">
    <property type="entry name" value="YceI"/>
    <property type="match status" value="1"/>
</dbReference>
<dbReference type="InterPro" id="IPR007372">
    <property type="entry name" value="Lipid/polyisoprenoid-bd_YceI"/>
</dbReference>
<dbReference type="SUPFAM" id="SSF101874">
    <property type="entry name" value="YceI-like"/>
    <property type="match status" value="1"/>
</dbReference>
<feature type="transmembrane region" description="Helical" evidence="2">
    <location>
        <begin position="80"/>
        <end position="97"/>
    </location>
</feature>
<feature type="transmembrane region" description="Helical" evidence="2">
    <location>
        <begin position="6"/>
        <end position="25"/>
    </location>
</feature>
<keyword evidence="2" id="KW-0812">Transmembrane</keyword>
<accession>A0A8J6TU39</accession>
<keyword evidence="5" id="KW-1185">Reference proteome</keyword>
<evidence type="ECO:0000313" key="4">
    <source>
        <dbReference type="EMBL" id="MBC9813884.1"/>
    </source>
</evidence>
<feature type="transmembrane region" description="Helical" evidence="2">
    <location>
        <begin position="55"/>
        <end position="73"/>
    </location>
</feature>
<dbReference type="Gene3D" id="2.40.128.110">
    <property type="entry name" value="Lipid/polyisoprenoid-binding, YceI-like"/>
    <property type="match status" value="1"/>
</dbReference>
<evidence type="ECO:0000256" key="1">
    <source>
        <dbReference type="SAM" id="MobiDB-lite"/>
    </source>
</evidence>
<evidence type="ECO:0000256" key="2">
    <source>
        <dbReference type="SAM" id="Phobius"/>
    </source>
</evidence>
<feature type="domain" description="Lipid/polyisoprenoid-binding YceI-like" evidence="3">
    <location>
        <begin position="354"/>
        <end position="508"/>
    </location>
</feature>
<gene>
    <name evidence="4" type="ORF">H9Y05_15515</name>
</gene>
<dbReference type="PANTHER" id="PTHR34406:SF1">
    <property type="entry name" value="PROTEIN YCEI"/>
    <property type="match status" value="1"/>
</dbReference>
<proteinExistence type="predicted"/>
<feature type="region of interest" description="Disordered" evidence="1">
    <location>
        <begin position="322"/>
        <end position="345"/>
    </location>
</feature>
<feature type="transmembrane region" description="Helical" evidence="2">
    <location>
        <begin position="117"/>
        <end position="136"/>
    </location>
</feature>
<evidence type="ECO:0000313" key="5">
    <source>
        <dbReference type="Proteomes" id="UP000652681"/>
    </source>
</evidence>
<protein>
    <submittedName>
        <fullName evidence="4">YceI family protein</fullName>
    </submittedName>
</protein>
<feature type="transmembrane region" description="Helical" evidence="2">
    <location>
        <begin position="247"/>
        <end position="266"/>
    </location>
</feature>
<comment type="caution">
    <text evidence="4">The sequence shown here is derived from an EMBL/GenBank/DDBJ whole genome shotgun (WGS) entry which is preliminary data.</text>
</comment>
<feature type="compositionally biased region" description="Polar residues" evidence="1">
    <location>
        <begin position="322"/>
        <end position="337"/>
    </location>
</feature>
<organism evidence="4 5">
    <name type="scientific">Taishania pollutisoli</name>
    <dbReference type="NCBI Taxonomy" id="2766479"/>
    <lineage>
        <taxon>Bacteria</taxon>
        <taxon>Pseudomonadati</taxon>
        <taxon>Bacteroidota</taxon>
        <taxon>Flavobacteriia</taxon>
        <taxon>Flavobacteriales</taxon>
        <taxon>Crocinitomicaceae</taxon>
        <taxon>Taishania</taxon>
    </lineage>
</organism>
<reference evidence="4" key="1">
    <citation type="submission" date="2020-09" db="EMBL/GenBank/DDBJ databases">
        <title>Taishania pollutisoli gen. nov., sp. nov., Isolated from Tetrabromobisphenol A-Contaminated Soil.</title>
        <authorList>
            <person name="Chen Q."/>
        </authorList>
    </citation>
    <scope>NUCLEOTIDE SEQUENCE</scope>
    <source>
        <strain evidence="4">CZZ-1</strain>
    </source>
</reference>
<feature type="transmembrane region" description="Helical" evidence="2">
    <location>
        <begin position="219"/>
        <end position="240"/>
    </location>
</feature>